<dbReference type="InterPro" id="IPR018492">
    <property type="entry name" value="Ribosomal_eL8/Nhp2"/>
</dbReference>
<dbReference type="Proteomes" id="UP000014680">
    <property type="component" value="Unassembled WGS sequence"/>
</dbReference>
<evidence type="ECO:0000256" key="2">
    <source>
        <dbReference type="ARBA" id="ARBA00022980"/>
    </source>
</evidence>
<evidence type="ECO:0000256" key="4">
    <source>
        <dbReference type="RuleBase" id="RU367042"/>
    </source>
</evidence>
<dbReference type="GO" id="GO:0003723">
    <property type="term" value="F:RNA binding"/>
    <property type="evidence" value="ECO:0007669"/>
    <property type="project" value="UniProtKB-UniRule"/>
</dbReference>
<dbReference type="AlphaFoldDB" id="A0A0A1UAX1"/>
<feature type="domain" description="Ribosomal protein eL8/eL30/eS12/Gadd45" evidence="6">
    <location>
        <begin position="141"/>
        <end position="223"/>
    </location>
</feature>
<dbReference type="RefSeq" id="XP_004258911.1">
    <property type="nucleotide sequence ID" value="XM_004258863.1"/>
</dbReference>
<feature type="region of interest" description="Disordered" evidence="5">
    <location>
        <begin position="272"/>
        <end position="303"/>
    </location>
</feature>
<dbReference type="InterPro" id="IPR050257">
    <property type="entry name" value="eL8/uL1-like"/>
</dbReference>
<evidence type="ECO:0000313" key="7">
    <source>
        <dbReference type="EMBL" id="ELP92140.1"/>
    </source>
</evidence>
<dbReference type="GO" id="GO:0042254">
    <property type="term" value="P:ribosome biogenesis"/>
    <property type="evidence" value="ECO:0007669"/>
    <property type="project" value="InterPro"/>
</dbReference>
<gene>
    <name evidence="7" type="ORF">EIN_380970</name>
</gene>
<evidence type="ECO:0000313" key="8">
    <source>
        <dbReference type="Proteomes" id="UP000014680"/>
    </source>
</evidence>
<evidence type="ECO:0000259" key="6">
    <source>
        <dbReference type="Pfam" id="PF01248"/>
    </source>
</evidence>
<dbReference type="EMBL" id="KB206395">
    <property type="protein sequence ID" value="ELP92140.1"/>
    <property type="molecule type" value="Genomic_DNA"/>
</dbReference>
<dbReference type="SUPFAM" id="SSF55315">
    <property type="entry name" value="L30e-like"/>
    <property type="match status" value="1"/>
</dbReference>
<reference evidence="7 8" key="1">
    <citation type="submission" date="2012-10" db="EMBL/GenBank/DDBJ databases">
        <authorList>
            <person name="Zafar N."/>
            <person name="Inman J."/>
            <person name="Hall N."/>
            <person name="Lorenzi H."/>
            <person name="Caler E."/>
        </authorList>
    </citation>
    <scope>NUCLEOTIDE SEQUENCE [LARGE SCALE GENOMIC DNA]</scope>
    <source>
        <strain evidence="7 8">IP1</strain>
    </source>
</reference>
<comment type="similarity">
    <text evidence="1 4">Belongs to the eukaryotic ribosomal protein eL8 family.</text>
</comment>
<keyword evidence="2 4" id="KW-0689">Ribosomal protein</keyword>
<dbReference type="GeneID" id="14891047"/>
<dbReference type="VEuPathDB" id="AmoebaDB:EIN_380970"/>
<dbReference type="InterPro" id="IPR004038">
    <property type="entry name" value="Ribosomal_eL8/eL30/eS12/Gad45"/>
</dbReference>
<dbReference type="PROSITE" id="PS50890">
    <property type="entry name" value="PUA"/>
    <property type="match status" value="1"/>
</dbReference>
<protein>
    <recommendedName>
        <fullName evidence="4">60S ribosomal protein L7a</fullName>
    </recommendedName>
</protein>
<comment type="function">
    <text evidence="4">Component of the ribosome.</text>
</comment>
<dbReference type="OrthoDB" id="29563at2759"/>
<dbReference type="OMA" id="AICVQNV"/>
<feature type="compositionally biased region" description="Low complexity" evidence="5">
    <location>
        <begin position="293"/>
        <end position="303"/>
    </location>
</feature>
<dbReference type="PANTHER" id="PTHR23105">
    <property type="entry name" value="RIBOSOMAL PROTEIN L7AE FAMILY MEMBER"/>
    <property type="match status" value="1"/>
</dbReference>
<dbReference type="PRINTS" id="PR00882">
    <property type="entry name" value="RIBOSOMALL7A"/>
</dbReference>
<dbReference type="KEGG" id="eiv:EIN_380970"/>
<dbReference type="InterPro" id="IPR004037">
    <property type="entry name" value="Ribosomal_eL8-like_CS"/>
</dbReference>
<accession>A0A0A1UAX1</accession>
<dbReference type="InterPro" id="IPR001921">
    <property type="entry name" value="Ribosomal_eL8_euk"/>
</dbReference>
<organism evidence="7 8">
    <name type="scientific">Entamoeba invadens IP1</name>
    <dbReference type="NCBI Taxonomy" id="370355"/>
    <lineage>
        <taxon>Eukaryota</taxon>
        <taxon>Amoebozoa</taxon>
        <taxon>Evosea</taxon>
        <taxon>Archamoebae</taxon>
        <taxon>Mastigamoebida</taxon>
        <taxon>Entamoebidae</taxon>
        <taxon>Entamoeba</taxon>
    </lineage>
</organism>
<dbReference type="PROSITE" id="PS01082">
    <property type="entry name" value="RIBOSOMAL_L7AE"/>
    <property type="match status" value="1"/>
</dbReference>
<evidence type="ECO:0000256" key="5">
    <source>
        <dbReference type="SAM" id="MobiDB-lite"/>
    </source>
</evidence>
<keyword evidence="8" id="KW-1185">Reference proteome</keyword>
<dbReference type="InterPro" id="IPR029064">
    <property type="entry name" value="Ribosomal_eL30-like_sf"/>
</dbReference>
<feature type="compositionally biased region" description="Basic and acidic residues" evidence="5">
    <location>
        <begin position="272"/>
        <end position="281"/>
    </location>
</feature>
<sequence>MKRGLIVKRVNYLVIVEMSGKEVTKKAKHTKAVKIANPLIKSTPKTFGMGNVQHKRDLSRYVKFPRYVRVQKEKRILMKRLKVPPAVNIFYNHTLDKQNALTLFKVLDHIKPEESAVRRARIKAAAKELAEKLAKKEKAPKVTKNTEVKPFVKSGLNLVTKLIEKKQAKLVIIAHDVCPLEMVLFMPYLCKKLEVPYCIVKGKARLGKIIHKKTAACLAITDIAKEDTASFNALVENVKSLYFDNVHMYREFGGRINGFKHNQKQMKLQAKLDKDSADKAKQQAALTVNTPVEAPAAAPETKA</sequence>
<evidence type="ECO:0000256" key="1">
    <source>
        <dbReference type="ARBA" id="ARBA00007337"/>
    </source>
</evidence>
<keyword evidence="3 4" id="KW-0687">Ribonucleoprotein</keyword>
<dbReference type="Gene3D" id="3.30.1330.30">
    <property type="match status" value="1"/>
</dbReference>
<evidence type="ECO:0000256" key="3">
    <source>
        <dbReference type="ARBA" id="ARBA00023274"/>
    </source>
</evidence>
<dbReference type="GO" id="GO:0022625">
    <property type="term" value="C:cytosolic large ribosomal subunit"/>
    <property type="evidence" value="ECO:0007669"/>
    <property type="project" value="UniProtKB-UniRule"/>
</dbReference>
<dbReference type="PRINTS" id="PR00881">
    <property type="entry name" value="L7ARS6FAMILY"/>
</dbReference>
<dbReference type="Pfam" id="PF01248">
    <property type="entry name" value="Ribosomal_L7Ae"/>
    <property type="match status" value="1"/>
</dbReference>
<name>A0A0A1UAX1_ENTIV</name>
<proteinExistence type="inferred from homology"/>